<evidence type="ECO:0000313" key="1">
    <source>
        <dbReference type="EMBL" id="SFV76478.1"/>
    </source>
</evidence>
<dbReference type="AlphaFoldDB" id="A0A1W1D790"/>
<organism evidence="1">
    <name type="scientific">hydrothermal vent metagenome</name>
    <dbReference type="NCBI Taxonomy" id="652676"/>
    <lineage>
        <taxon>unclassified sequences</taxon>
        <taxon>metagenomes</taxon>
        <taxon>ecological metagenomes</taxon>
    </lineage>
</organism>
<sequence>MLFILDPIKLLYLEKPLSAIRQVFFNLYLAMKASVEPK</sequence>
<protein>
    <submittedName>
        <fullName evidence="1">Uncharacterized protein</fullName>
    </submittedName>
</protein>
<name>A0A1W1D790_9ZZZZ</name>
<gene>
    <name evidence="1" type="ORF">MNB_SUP05-10-266</name>
</gene>
<accession>A0A1W1D790</accession>
<reference evidence="1" key="1">
    <citation type="submission" date="2016-10" db="EMBL/GenBank/DDBJ databases">
        <authorList>
            <person name="de Groot N.N."/>
        </authorList>
    </citation>
    <scope>NUCLEOTIDE SEQUENCE</scope>
</reference>
<proteinExistence type="predicted"/>
<dbReference type="EMBL" id="FPHQ01000119">
    <property type="protein sequence ID" value="SFV76478.1"/>
    <property type="molecule type" value="Genomic_DNA"/>
</dbReference>